<keyword evidence="6 8" id="KW-1133">Transmembrane helix</keyword>
<evidence type="ECO:0000313" key="9">
    <source>
        <dbReference type="EMBL" id="UOE20432.1"/>
    </source>
</evidence>
<feature type="transmembrane region" description="Helical" evidence="8">
    <location>
        <begin position="380"/>
        <end position="402"/>
    </location>
</feature>
<dbReference type="EMBL" id="CP063196">
    <property type="protein sequence ID" value="UOE20432.1"/>
    <property type="molecule type" value="Genomic_DNA"/>
</dbReference>
<dbReference type="PROSITE" id="PS50928">
    <property type="entry name" value="ABC_TM1"/>
    <property type="match status" value="2"/>
</dbReference>
<proteinExistence type="inferred from homology"/>
<dbReference type="RefSeq" id="WP_068689258.1">
    <property type="nucleotide sequence ID" value="NZ_CP063196.1"/>
</dbReference>
<feature type="transmembrane region" description="Helical" evidence="8">
    <location>
        <begin position="30"/>
        <end position="48"/>
    </location>
</feature>
<feature type="transmembrane region" description="Helical" evidence="8">
    <location>
        <begin position="323"/>
        <end position="349"/>
    </location>
</feature>
<dbReference type="Pfam" id="PF00528">
    <property type="entry name" value="BPD_transp_1"/>
    <property type="match status" value="2"/>
</dbReference>
<feature type="transmembrane region" description="Helical" evidence="8">
    <location>
        <begin position="269"/>
        <end position="289"/>
    </location>
</feature>
<comment type="subcellular location">
    <subcellularLocation>
        <location evidence="1">Cell inner membrane</location>
        <topology evidence="1">Multi-pass membrane protein</topology>
    </subcellularLocation>
    <subcellularLocation>
        <location evidence="8">Cell membrane</location>
        <topology evidence="8">Multi-pass membrane protein</topology>
    </subcellularLocation>
</comment>
<dbReference type="InterPro" id="IPR035906">
    <property type="entry name" value="MetI-like_sf"/>
</dbReference>
<feature type="transmembrane region" description="Helical" evidence="8">
    <location>
        <begin position="547"/>
        <end position="569"/>
    </location>
</feature>
<dbReference type="InterPro" id="IPR000515">
    <property type="entry name" value="MetI-like"/>
</dbReference>
<evidence type="ECO:0000256" key="3">
    <source>
        <dbReference type="ARBA" id="ARBA00022475"/>
    </source>
</evidence>
<dbReference type="GO" id="GO:0055085">
    <property type="term" value="P:transmembrane transport"/>
    <property type="evidence" value="ECO:0007669"/>
    <property type="project" value="InterPro"/>
</dbReference>
<name>A0A399G636_9ACTN</name>
<comment type="similarity">
    <text evidence="8">Belongs to the binding-protein-dependent transport system permease family.</text>
</comment>
<dbReference type="Proteomes" id="UP000265719">
    <property type="component" value="Chromosome"/>
</dbReference>
<keyword evidence="5 8" id="KW-0812">Transmembrane</keyword>
<dbReference type="GO" id="GO:0005886">
    <property type="term" value="C:plasma membrane"/>
    <property type="evidence" value="ECO:0007669"/>
    <property type="project" value="UniProtKB-SubCell"/>
</dbReference>
<keyword evidence="7 8" id="KW-0472">Membrane</keyword>
<dbReference type="OrthoDB" id="5100908at2"/>
<sequence>MTSTLQRPASAPTGPTAPPRPRRRFSTFQVVSWVAAAVVVFFVVYPVGRAFLGELGTELPAVLDVLTDSDTLQVIRNAVVAVATGGALAFLIGAVLAWINVRTDARMGWAAEALPLMPLFVPAIAGSIGWVFLTSPEAGYLNYWLRELLALVGIGVETGPLNIFTWPGLVFVYALYLTPYAYLAISSGLQSLDPALEEAARVSGCGPVRTLFRVTLPNLKPAMGAAVLQLITIGFALFSVPVVIGTSAEIEVLPVSIVHSVTRYYPPDLITALSMSLVLIAIVVLAWSVERRVMARGRFARIGGRGARAALVSLGRWRVPARLLVLGYLGATSVLPFLALLLVSFQGFWTPQIDLGTLTGDNYVNLWERLAVRRGITNSLLLALMCATVTTLLAALLAYLSYRRRSLLGRFVDGVIKIPAAISHIVVGIAFLVAFAGPPFGWNGTLLLLVTAYVVIFLPQASFYANSAIQQIGPEMREAAEVSGARDWRIFLRVILPLMAPSLVAGWSLLFILSAGEINASAMLAGPGAPVVGQAILDLWTAGTFPLLAALSVIITAVSTTVVLTVLALGGRPNSGGTP</sequence>
<keyword evidence="2 8" id="KW-0813">Transport</keyword>
<dbReference type="CDD" id="cd06261">
    <property type="entry name" value="TM_PBP2"/>
    <property type="match status" value="2"/>
</dbReference>
<evidence type="ECO:0000256" key="6">
    <source>
        <dbReference type="ARBA" id="ARBA00022989"/>
    </source>
</evidence>
<feature type="transmembrane region" description="Helical" evidence="8">
    <location>
        <begin position="490"/>
        <end position="513"/>
    </location>
</feature>
<dbReference type="KEGG" id="thao:NI17_004145"/>
<accession>A0A399G636</accession>
<dbReference type="AlphaFoldDB" id="A0A399G636"/>
<feature type="transmembrane region" description="Helical" evidence="8">
    <location>
        <begin position="222"/>
        <end position="244"/>
    </location>
</feature>
<evidence type="ECO:0000256" key="4">
    <source>
        <dbReference type="ARBA" id="ARBA00022519"/>
    </source>
</evidence>
<dbReference type="SUPFAM" id="SSF161098">
    <property type="entry name" value="MetI-like"/>
    <property type="match status" value="2"/>
</dbReference>
<reference evidence="9" key="1">
    <citation type="submission" date="2020-10" db="EMBL/GenBank/DDBJ databases">
        <title>De novo genome project of the cellulose decomposer Thermobifida halotolerans type strain.</title>
        <authorList>
            <person name="Nagy I."/>
            <person name="Horvath B."/>
            <person name="Kukolya J."/>
            <person name="Nagy I."/>
            <person name="Orsini M."/>
        </authorList>
    </citation>
    <scope>NUCLEOTIDE SEQUENCE</scope>
    <source>
        <strain evidence="9">DSM 44931</strain>
    </source>
</reference>
<feature type="transmembrane region" description="Helical" evidence="8">
    <location>
        <begin position="113"/>
        <end position="133"/>
    </location>
</feature>
<keyword evidence="3" id="KW-1003">Cell membrane</keyword>
<evidence type="ECO:0000256" key="7">
    <source>
        <dbReference type="ARBA" id="ARBA00023136"/>
    </source>
</evidence>
<protein>
    <submittedName>
        <fullName evidence="9">Iron ABC transporter permease</fullName>
    </submittedName>
</protein>
<evidence type="ECO:0000256" key="2">
    <source>
        <dbReference type="ARBA" id="ARBA00022448"/>
    </source>
</evidence>
<evidence type="ECO:0000256" key="1">
    <source>
        <dbReference type="ARBA" id="ARBA00004429"/>
    </source>
</evidence>
<keyword evidence="10" id="KW-1185">Reference proteome</keyword>
<keyword evidence="4" id="KW-0997">Cell inner membrane</keyword>
<evidence type="ECO:0000256" key="5">
    <source>
        <dbReference type="ARBA" id="ARBA00022692"/>
    </source>
</evidence>
<organism evidence="9 10">
    <name type="scientific">Thermobifida halotolerans</name>
    <dbReference type="NCBI Taxonomy" id="483545"/>
    <lineage>
        <taxon>Bacteria</taxon>
        <taxon>Bacillati</taxon>
        <taxon>Actinomycetota</taxon>
        <taxon>Actinomycetes</taxon>
        <taxon>Streptosporangiales</taxon>
        <taxon>Nocardiopsidaceae</taxon>
        <taxon>Thermobifida</taxon>
    </lineage>
</organism>
<feature type="transmembrane region" description="Helical" evidence="8">
    <location>
        <begin position="163"/>
        <end position="183"/>
    </location>
</feature>
<feature type="transmembrane region" description="Helical" evidence="8">
    <location>
        <begin position="78"/>
        <end position="101"/>
    </location>
</feature>
<feature type="transmembrane region" description="Helical" evidence="8">
    <location>
        <begin position="414"/>
        <end position="435"/>
    </location>
</feature>
<dbReference type="PANTHER" id="PTHR43357">
    <property type="entry name" value="INNER MEMBRANE ABC TRANSPORTER PERMEASE PROTEIN YDCV"/>
    <property type="match status" value="1"/>
</dbReference>
<evidence type="ECO:0000313" key="10">
    <source>
        <dbReference type="Proteomes" id="UP000265719"/>
    </source>
</evidence>
<dbReference type="Gene3D" id="1.10.3720.10">
    <property type="entry name" value="MetI-like"/>
    <property type="match status" value="2"/>
</dbReference>
<feature type="transmembrane region" description="Helical" evidence="8">
    <location>
        <begin position="447"/>
        <end position="469"/>
    </location>
</feature>
<gene>
    <name evidence="9" type="ORF">NI17_004145</name>
</gene>
<evidence type="ECO:0000256" key="8">
    <source>
        <dbReference type="RuleBase" id="RU363032"/>
    </source>
</evidence>
<dbReference type="PANTHER" id="PTHR43357:SF4">
    <property type="entry name" value="INNER MEMBRANE ABC TRANSPORTER PERMEASE PROTEIN YDCV"/>
    <property type="match status" value="1"/>
</dbReference>